<evidence type="ECO:0008006" key="2">
    <source>
        <dbReference type="Google" id="ProtNLM"/>
    </source>
</evidence>
<dbReference type="Gene3D" id="3.40.50.300">
    <property type="entry name" value="P-loop containing nucleotide triphosphate hydrolases"/>
    <property type="match status" value="1"/>
</dbReference>
<protein>
    <recommendedName>
        <fullName evidence="2">DNA replication and repair protein RecF</fullName>
    </recommendedName>
</protein>
<dbReference type="GO" id="GO:0006281">
    <property type="term" value="P:DNA repair"/>
    <property type="evidence" value="ECO:0007669"/>
    <property type="project" value="InterPro"/>
</dbReference>
<sequence>EEINESPILLLDDFMSELDAKRRKNFLNNIGDTQVIITCTDEIKDEFDSKSVFYVNNGVIKKNLINLKKTIRMI</sequence>
<organism evidence="1">
    <name type="scientific">human gut metagenome</name>
    <dbReference type="NCBI Taxonomy" id="408170"/>
    <lineage>
        <taxon>unclassified sequences</taxon>
        <taxon>metagenomes</taxon>
        <taxon>organismal metagenomes</taxon>
    </lineage>
</organism>
<dbReference type="GO" id="GO:0003697">
    <property type="term" value="F:single-stranded DNA binding"/>
    <property type="evidence" value="ECO:0007669"/>
    <property type="project" value="InterPro"/>
</dbReference>
<evidence type="ECO:0000313" key="1">
    <source>
        <dbReference type="EMBL" id="EKC44852.1"/>
    </source>
</evidence>
<accession>K1R789</accession>
<dbReference type="AlphaFoldDB" id="K1R789"/>
<dbReference type="InterPro" id="IPR018078">
    <property type="entry name" value="DNA-binding_RecF_CS"/>
</dbReference>
<dbReference type="PROSITE" id="PS00618">
    <property type="entry name" value="RECF_2"/>
    <property type="match status" value="1"/>
</dbReference>
<gene>
    <name evidence="1" type="ORF">OBE_17257</name>
</gene>
<feature type="non-terminal residue" evidence="1">
    <location>
        <position position="1"/>
    </location>
</feature>
<comment type="caution">
    <text evidence="1">The sequence shown here is derived from an EMBL/GenBank/DDBJ whole genome shotgun (WGS) entry which is preliminary data.</text>
</comment>
<dbReference type="InterPro" id="IPR027417">
    <property type="entry name" value="P-loop_NTPase"/>
</dbReference>
<proteinExistence type="predicted"/>
<reference evidence="1" key="1">
    <citation type="journal article" date="2013" name="Environ. Microbiol.">
        <title>Microbiota from the distal guts of lean and obese adolescents exhibit partial functional redundancy besides clear differences in community structure.</title>
        <authorList>
            <person name="Ferrer M."/>
            <person name="Ruiz A."/>
            <person name="Lanza F."/>
            <person name="Haange S.B."/>
            <person name="Oberbach A."/>
            <person name="Till H."/>
            <person name="Bargiela R."/>
            <person name="Campoy C."/>
            <person name="Segura M.T."/>
            <person name="Richter M."/>
            <person name="von Bergen M."/>
            <person name="Seifert J."/>
            <person name="Suarez A."/>
        </authorList>
    </citation>
    <scope>NUCLEOTIDE SEQUENCE</scope>
</reference>
<dbReference type="GO" id="GO:0005524">
    <property type="term" value="F:ATP binding"/>
    <property type="evidence" value="ECO:0007669"/>
    <property type="project" value="InterPro"/>
</dbReference>
<name>K1R789_9ZZZZ</name>
<dbReference type="EMBL" id="AJWZ01011530">
    <property type="protein sequence ID" value="EKC44852.1"/>
    <property type="molecule type" value="Genomic_DNA"/>
</dbReference>